<dbReference type="Proteomes" id="UP000617684">
    <property type="component" value="Segment"/>
</dbReference>
<dbReference type="EMBL" id="MN988517">
    <property type="protein sequence ID" value="QIG70468.1"/>
    <property type="molecule type" value="Genomic_DNA"/>
</dbReference>
<name>A0A7S5R3C3_9CAUD</name>
<proteinExistence type="predicted"/>
<keyword evidence="2" id="KW-1185">Reference proteome</keyword>
<organism evidence="1 2">
    <name type="scientific">Rhizobium phage RHph_N38</name>
    <dbReference type="NCBI Taxonomy" id="2509750"/>
    <lineage>
        <taxon>Viruses</taxon>
        <taxon>Duplodnaviria</taxon>
        <taxon>Heunggongvirae</taxon>
        <taxon>Uroviricota</taxon>
        <taxon>Caudoviricetes</taxon>
        <taxon>Schitoviridae</taxon>
        <taxon>Demetervirinae</taxon>
        <taxon>Cyamitesvirus</taxon>
        <taxon>Cyamitesvirus N38</taxon>
    </lineage>
</organism>
<reference evidence="1" key="1">
    <citation type="submission" date="2020-01" db="EMBL/GenBank/DDBJ databases">
        <title>Patterns of diversity and host range of bacteriophage communities associated with bean-nodulatin bacteria.</title>
        <authorList>
            <person name="Vann Cauwenberghe J."/>
            <person name="Santamaria R.I."/>
            <person name="Bustos P."/>
            <person name="Juarez S."/>
            <person name="Gonzalez V."/>
        </authorList>
    </citation>
    <scope>NUCLEOTIDE SEQUENCE</scope>
</reference>
<sequence length="79" mass="9455">MHRVSDAVLQLSMCEAEMSKICNSCVKETWNGQQVWVLMFLHNEPTYHRYSSKRELKHALNFRFQHRKTGVVIVHVRQR</sequence>
<evidence type="ECO:0000313" key="1">
    <source>
        <dbReference type="EMBL" id="QIG70468.1"/>
    </source>
</evidence>
<protein>
    <submittedName>
        <fullName evidence="1">Uncharacterized protein</fullName>
    </submittedName>
</protein>
<gene>
    <name evidence="1" type="ORF">EVB89_005</name>
</gene>
<accession>A0A7S5R3C3</accession>
<evidence type="ECO:0000313" key="2">
    <source>
        <dbReference type="Proteomes" id="UP000617684"/>
    </source>
</evidence>